<dbReference type="Gene3D" id="3.30.360.30">
    <property type="entry name" value="homospermidine synthase like"/>
    <property type="match status" value="1"/>
</dbReference>
<dbReference type="EMBL" id="QJVJ01000009">
    <property type="protein sequence ID" value="PYI52484.1"/>
    <property type="molecule type" value="Genomic_DNA"/>
</dbReference>
<protein>
    <submittedName>
        <fullName evidence="2">S-adenosylmethionine decarboxylase related protein</fullName>
    </submittedName>
</protein>
<dbReference type="RefSeq" id="WP_110841853.1">
    <property type="nucleotide sequence ID" value="NZ_QJVJ01000009.1"/>
</dbReference>
<dbReference type="OrthoDB" id="2446835at2"/>
<name>A0A2V5K3Q8_9BACL</name>
<dbReference type="Gene3D" id="3.40.50.720">
    <property type="entry name" value="NAD(P)-binding Rossmann-like Domain"/>
    <property type="match status" value="1"/>
</dbReference>
<sequence>MENRPLIVSVLGSGGGVAKAVLSLLNKAAADPTDPLHPFLNRAEIHLIDRKPKKLDEYGRIAPNLKGRFVLHQFDLLELDRVRAHLADTGTSLVIDLSWADTVDMIALCDELGIAYTNTALEIVEVDDNEELEGFTLLERYRMFENNRHRFTRVKGIVCSGMNPGVVQWMAHTLLSEPSDRPPLACYIVETDSTFFKDPKRAKPNTIYSSWSPECFLDEALLNYPMLVQRRVPLVLYAPAYGQAFKVTLGDLQFYGALMPHEEVLTLGRLYGLETGFIYKVQDYMIDLLRANLDQPNALWDWEHRTLDPAEDELEGEDTVGVLVVYEDKERYMYNTLETRTIYAKYGVNATYFQVACGVYGAICTLLLDDLETGLFFVDELLAATDSSYGEYVSRYLERFVTGENAGTDGLLLQRLKPF</sequence>
<accession>A0A2V5K3Q8</accession>
<evidence type="ECO:0000259" key="1">
    <source>
        <dbReference type="Pfam" id="PF03435"/>
    </source>
</evidence>
<evidence type="ECO:0000313" key="3">
    <source>
        <dbReference type="Proteomes" id="UP000247476"/>
    </source>
</evidence>
<proteinExistence type="predicted"/>
<organism evidence="2 3">
    <name type="scientific">Paenibacillus flagellatus</name>
    <dbReference type="NCBI Taxonomy" id="2211139"/>
    <lineage>
        <taxon>Bacteria</taxon>
        <taxon>Bacillati</taxon>
        <taxon>Bacillota</taxon>
        <taxon>Bacilli</taxon>
        <taxon>Bacillales</taxon>
        <taxon>Paenibacillaceae</taxon>
        <taxon>Paenibacillus</taxon>
    </lineage>
</organism>
<dbReference type="Proteomes" id="UP000247476">
    <property type="component" value="Unassembled WGS sequence"/>
</dbReference>
<gene>
    <name evidence="2" type="ORF">DLM86_20105</name>
</gene>
<dbReference type="Pfam" id="PF03435">
    <property type="entry name" value="Sacchrp_dh_NADP"/>
    <property type="match status" value="1"/>
</dbReference>
<dbReference type="InterPro" id="IPR023181">
    <property type="entry name" value="Homospermid_syn-like_C"/>
</dbReference>
<keyword evidence="3" id="KW-1185">Reference proteome</keyword>
<comment type="caution">
    <text evidence="2">The sequence shown here is derived from an EMBL/GenBank/DDBJ whole genome shotgun (WGS) entry which is preliminary data.</text>
</comment>
<dbReference type="AlphaFoldDB" id="A0A2V5K3Q8"/>
<reference evidence="2 3" key="1">
    <citation type="submission" date="2018-05" db="EMBL/GenBank/DDBJ databases">
        <title>Paenibacillus flagellatus sp. nov., isolated from selenium mineral soil.</title>
        <authorList>
            <person name="Dai X."/>
        </authorList>
    </citation>
    <scope>NUCLEOTIDE SEQUENCE [LARGE SCALE GENOMIC DNA]</scope>
    <source>
        <strain evidence="2 3">DXL2</strain>
    </source>
</reference>
<evidence type="ECO:0000313" key="2">
    <source>
        <dbReference type="EMBL" id="PYI52484.1"/>
    </source>
</evidence>
<dbReference type="InterPro" id="IPR005097">
    <property type="entry name" value="Sacchrp_dh_NADP-bd"/>
</dbReference>
<feature type="domain" description="Saccharopine dehydrogenase NADP binding" evidence="1">
    <location>
        <begin position="9"/>
        <end position="121"/>
    </location>
</feature>